<organism evidence="3 4">
    <name type="scientific">Emiliania huxleyi (strain CCMP1516)</name>
    <dbReference type="NCBI Taxonomy" id="280463"/>
    <lineage>
        <taxon>Eukaryota</taxon>
        <taxon>Haptista</taxon>
        <taxon>Haptophyta</taxon>
        <taxon>Prymnesiophyceae</taxon>
        <taxon>Isochrysidales</taxon>
        <taxon>Noelaerhabdaceae</taxon>
        <taxon>Emiliania</taxon>
    </lineage>
</organism>
<dbReference type="PANTHER" id="PTHR24320:SF148">
    <property type="entry name" value="NAD(P)-BINDING ROSSMANN-FOLD SUPERFAMILY PROTEIN"/>
    <property type="match status" value="1"/>
</dbReference>
<comment type="similarity">
    <text evidence="1">Belongs to the short-chain dehydrogenases/reductases (SDR) family.</text>
</comment>
<dbReference type="HOGENOM" id="CLU_565560_0_0_1"/>
<dbReference type="InterPro" id="IPR036291">
    <property type="entry name" value="NAD(P)-bd_dom_sf"/>
</dbReference>
<dbReference type="InterPro" id="IPR002347">
    <property type="entry name" value="SDR_fam"/>
</dbReference>
<reference evidence="4" key="1">
    <citation type="journal article" date="2013" name="Nature">
        <title>Pan genome of the phytoplankton Emiliania underpins its global distribution.</title>
        <authorList>
            <person name="Read B.A."/>
            <person name="Kegel J."/>
            <person name="Klute M.J."/>
            <person name="Kuo A."/>
            <person name="Lefebvre S.C."/>
            <person name="Maumus F."/>
            <person name="Mayer C."/>
            <person name="Miller J."/>
            <person name="Monier A."/>
            <person name="Salamov A."/>
            <person name="Young J."/>
            <person name="Aguilar M."/>
            <person name="Claverie J.M."/>
            <person name="Frickenhaus S."/>
            <person name="Gonzalez K."/>
            <person name="Herman E.K."/>
            <person name="Lin Y.C."/>
            <person name="Napier J."/>
            <person name="Ogata H."/>
            <person name="Sarno A.F."/>
            <person name="Shmutz J."/>
            <person name="Schroeder D."/>
            <person name="de Vargas C."/>
            <person name="Verret F."/>
            <person name="von Dassow P."/>
            <person name="Valentin K."/>
            <person name="Van de Peer Y."/>
            <person name="Wheeler G."/>
            <person name="Dacks J.B."/>
            <person name="Delwiche C.F."/>
            <person name="Dyhrman S.T."/>
            <person name="Glockner G."/>
            <person name="John U."/>
            <person name="Richards T."/>
            <person name="Worden A.Z."/>
            <person name="Zhang X."/>
            <person name="Grigoriev I.V."/>
            <person name="Allen A.E."/>
            <person name="Bidle K."/>
            <person name="Borodovsky M."/>
            <person name="Bowler C."/>
            <person name="Brownlee C."/>
            <person name="Cock J.M."/>
            <person name="Elias M."/>
            <person name="Gladyshev V.N."/>
            <person name="Groth M."/>
            <person name="Guda C."/>
            <person name="Hadaegh A."/>
            <person name="Iglesias-Rodriguez M.D."/>
            <person name="Jenkins J."/>
            <person name="Jones B.M."/>
            <person name="Lawson T."/>
            <person name="Leese F."/>
            <person name="Lindquist E."/>
            <person name="Lobanov A."/>
            <person name="Lomsadze A."/>
            <person name="Malik S.B."/>
            <person name="Marsh M.E."/>
            <person name="Mackinder L."/>
            <person name="Mock T."/>
            <person name="Mueller-Roeber B."/>
            <person name="Pagarete A."/>
            <person name="Parker M."/>
            <person name="Probert I."/>
            <person name="Quesneville H."/>
            <person name="Raines C."/>
            <person name="Rensing S.A."/>
            <person name="Riano-Pachon D.M."/>
            <person name="Richier S."/>
            <person name="Rokitta S."/>
            <person name="Shiraiwa Y."/>
            <person name="Soanes D.M."/>
            <person name="van der Giezen M."/>
            <person name="Wahlund T.M."/>
            <person name="Williams B."/>
            <person name="Wilson W."/>
            <person name="Wolfe G."/>
            <person name="Wurch L.L."/>
        </authorList>
    </citation>
    <scope>NUCLEOTIDE SEQUENCE</scope>
</reference>
<evidence type="ECO:0000313" key="3">
    <source>
        <dbReference type="EnsemblProtists" id="EOD31412"/>
    </source>
</evidence>
<dbReference type="PANTHER" id="PTHR24320">
    <property type="entry name" value="RETINOL DEHYDROGENASE"/>
    <property type="match status" value="1"/>
</dbReference>
<dbReference type="GeneID" id="17276686"/>
<dbReference type="eggNOG" id="KOG1208">
    <property type="taxonomic scope" value="Eukaryota"/>
</dbReference>
<evidence type="ECO:0000313" key="4">
    <source>
        <dbReference type="Proteomes" id="UP000013827"/>
    </source>
</evidence>
<accession>A0A0D3K6M7</accession>
<evidence type="ECO:0000256" key="2">
    <source>
        <dbReference type="ARBA" id="ARBA00023002"/>
    </source>
</evidence>
<protein>
    <submittedName>
        <fullName evidence="3">Uncharacterized protein</fullName>
    </submittedName>
</protein>
<keyword evidence="2" id="KW-0560">Oxidoreductase</keyword>
<dbReference type="Pfam" id="PF00106">
    <property type="entry name" value="adh_short"/>
    <property type="match status" value="1"/>
</dbReference>
<dbReference type="EnsemblProtists" id="EOD31412">
    <property type="protein sequence ID" value="EOD31412"/>
    <property type="gene ID" value="EMIHUDRAFT_468220"/>
</dbReference>
<keyword evidence="4" id="KW-1185">Reference proteome</keyword>
<dbReference type="GO" id="GO:0016491">
    <property type="term" value="F:oxidoreductase activity"/>
    <property type="evidence" value="ECO:0007669"/>
    <property type="project" value="UniProtKB-KW"/>
</dbReference>
<dbReference type="Gene3D" id="3.40.50.720">
    <property type="entry name" value="NAD(P)-binding Rossmann-like Domain"/>
    <property type="match status" value="1"/>
</dbReference>
<dbReference type="PRINTS" id="PR00081">
    <property type="entry name" value="GDHRDH"/>
</dbReference>
<evidence type="ECO:0000256" key="1">
    <source>
        <dbReference type="ARBA" id="ARBA00006484"/>
    </source>
</evidence>
<name>A0A0D3K6M7_EMIH1</name>
<dbReference type="AlphaFoldDB" id="A0A0D3K6M7"/>
<reference evidence="3" key="2">
    <citation type="submission" date="2024-10" db="UniProtKB">
        <authorList>
            <consortium name="EnsemblProtists"/>
        </authorList>
    </citation>
    <scope>IDENTIFICATION</scope>
</reference>
<dbReference type="KEGG" id="ehx:EMIHUDRAFT_468220"/>
<dbReference type="SUPFAM" id="SSF51735">
    <property type="entry name" value="NAD(P)-binding Rossmann-fold domains"/>
    <property type="match status" value="1"/>
</dbReference>
<dbReference type="PaxDb" id="2903-EOD31412"/>
<sequence length="483" mass="49109">MEAKFARAAARDDLRQRRTAAAQLSWTGTAIRFALPLPLAAAFTFRAVDGLIFEPALNEAGLPPHALLGLIMATWVSLSLLSVSRPSVALALAATALGTLKQRVDGGVLKPPAVSPTAPVVALVTGASSGIGREVAAELARQGHTVVMGCRSAARCSAARVEILARLDVPGSRLVIPPDAPLDLARLSTAARFASATGEATGGAAIELLVLNAGFVPLGSGGSGRSGESGLEEGLYAMYYGHQALVRGLASLHLLGPSATAVVVSSDAMRFGGFDGSLETGSGARGEGDLAGEVTAGCALPGPLPCAPLCWPAAAPGVSNLVESPLVPATGWSFGAYARAKLSGALLAGGAGTCDPASDRDLPTTLAALPPLSLPVSFAEWEELLPSVGARLTDALERYALPLFMRDAATAAAVVLRAAVGPTHPTGRAAELGVHYFNGMGEAVGDASLTLRDEARLERLSGRLWELADAAREARAEKGGSGK</sequence>
<proteinExistence type="inferred from homology"/>
<dbReference type="Proteomes" id="UP000013827">
    <property type="component" value="Unassembled WGS sequence"/>
</dbReference>
<dbReference type="RefSeq" id="XP_005783841.1">
    <property type="nucleotide sequence ID" value="XM_005783784.1"/>
</dbReference>